<sequence>MSKVKIISDSTCDLSEELLAQFDVAVLPHPIVRDGELLQDNVTITPDDIYRHYEQTGRLCTTSAPNAYDYEMCWKPWLDEGYEIVHFTISSEMSTAYNQAMLAAEETGHVYPVDSRTLSTGIGLLVLEACDLREQGLSAEKIAAKVREDADKCQASFLVDVIEYLWKGGRCSSVAAIGANILKLKPRIDVLNGNMLSTKKYRGRTAKCFAAYADDMLKGKDNIRQNRIFITHSGIAPDIIELMKEKIHEWQPDIENIYVTRAGGTISCHCGPGTLGILYMYE</sequence>
<protein>
    <submittedName>
        <fullName evidence="2">DegV family protein</fullName>
    </submittedName>
</protein>
<dbReference type="InterPro" id="IPR003797">
    <property type="entry name" value="DegV"/>
</dbReference>
<dbReference type="PANTHER" id="PTHR33434:SF2">
    <property type="entry name" value="FATTY ACID-BINDING PROTEIN TM_1468"/>
    <property type="match status" value="1"/>
</dbReference>
<dbReference type="AlphaFoldDB" id="A0A3E2TC05"/>
<dbReference type="SUPFAM" id="SSF82549">
    <property type="entry name" value="DAK1/DegV-like"/>
    <property type="match status" value="1"/>
</dbReference>
<dbReference type="Gene3D" id="3.40.50.10170">
    <property type="match status" value="1"/>
</dbReference>
<gene>
    <name evidence="2" type="ORF">DW070_16600</name>
</gene>
<evidence type="ECO:0000313" key="3">
    <source>
        <dbReference type="Proteomes" id="UP000260773"/>
    </source>
</evidence>
<dbReference type="RefSeq" id="WP_117529216.1">
    <property type="nucleotide sequence ID" value="NZ_JAQDKA010000004.1"/>
</dbReference>
<dbReference type="EMBL" id="QVEP01000078">
    <property type="protein sequence ID" value="RGB72372.1"/>
    <property type="molecule type" value="Genomic_DNA"/>
</dbReference>
<organism evidence="2 3">
    <name type="scientific">Coprococcus catus</name>
    <dbReference type="NCBI Taxonomy" id="116085"/>
    <lineage>
        <taxon>Bacteria</taxon>
        <taxon>Bacillati</taxon>
        <taxon>Bacillota</taxon>
        <taxon>Clostridia</taxon>
        <taxon>Lachnospirales</taxon>
        <taxon>Lachnospiraceae</taxon>
        <taxon>Coprococcus</taxon>
    </lineage>
</organism>
<accession>A0A3E2TC05</accession>
<dbReference type="Proteomes" id="UP000260773">
    <property type="component" value="Unassembled WGS sequence"/>
</dbReference>
<dbReference type="PANTHER" id="PTHR33434">
    <property type="entry name" value="DEGV DOMAIN-CONTAINING PROTEIN DR_1986-RELATED"/>
    <property type="match status" value="1"/>
</dbReference>
<dbReference type="Pfam" id="PF02645">
    <property type="entry name" value="DegV"/>
    <property type="match status" value="1"/>
</dbReference>
<evidence type="ECO:0000256" key="1">
    <source>
        <dbReference type="ARBA" id="ARBA00023121"/>
    </source>
</evidence>
<evidence type="ECO:0000313" key="2">
    <source>
        <dbReference type="EMBL" id="RGB72372.1"/>
    </source>
</evidence>
<name>A0A3E2TC05_9FIRM</name>
<comment type="caution">
    <text evidence="2">The sequence shown here is derived from an EMBL/GenBank/DDBJ whole genome shotgun (WGS) entry which is preliminary data.</text>
</comment>
<dbReference type="PROSITE" id="PS51482">
    <property type="entry name" value="DEGV"/>
    <property type="match status" value="1"/>
</dbReference>
<dbReference type="NCBIfam" id="TIGR00762">
    <property type="entry name" value="DegV"/>
    <property type="match status" value="1"/>
</dbReference>
<dbReference type="Gene3D" id="3.30.1180.10">
    <property type="match status" value="1"/>
</dbReference>
<dbReference type="InterPro" id="IPR050270">
    <property type="entry name" value="DegV_domain_contain"/>
</dbReference>
<proteinExistence type="predicted"/>
<keyword evidence="1" id="KW-0446">Lipid-binding</keyword>
<dbReference type="InterPro" id="IPR043168">
    <property type="entry name" value="DegV_C"/>
</dbReference>
<dbReference type="GO" id="GO:0008289">
    <property type="term" value="F:lipid binding"/>
    <property type="evidence" value="ECO:0007669"/>
    <property type="project" value="UniProtKB-KW"/>
</dbReference>
<reference evidence="2 3" key="1">
    <citation type="submission" date="2018-08" db="EMBL/GenBank/DDBJ databases">
        <title>A genome reference for cultivated species of the human gut microbiota.</title>
        <authorList>
            <person name="Zou Y."/>
            <person name="Xue W."/>
            <person name="Luo G."/>
        </authorList>
    </citation>
    <scope>NUCLEOTIDE SEQUENCE [LARGE SCALE GENOMIC DNA]</scope>
    <source>
        <strain evidence="2 3">AF45-17</strain>
    </source>
</reference>